<sequence>MTESPWNRLKITHTLRRRRTRGGEDELEWGKENCIQIKWIREVAELFEDLKNRVSQFNMHISETSSPSDYTSAHTEIHSAGGDCRRILSELLPPGNSGRGARLQGTLWKRPQDHHSGV</sequence>
<dbReference type="RefSeq" id="XP_053534587.1">
    <property type="nucleotide sequence ID" value="XM_053678612.1"/>
</dbReference>
<evidence type="ECO:0000313" key="3">
    <source>
        <dbReference type="RefSeq" id="XP_053534587.1"/>
    </source>
</evidence>
<evidence type="ECO:0000256" key="1">
    <source>
        <dbReference type="SAM" id="MobiDB-lite"/>
    </source>
</evidence>
<dbReference type="Proteomes" id="UP000221080">
    <property type="component" value="Unplaced"/>
</dbReference>
<evidence type="ECO:0000313" key="2">
    <source>
        <dbReference type="Proteomes" id="UP000221080"/>
    </source>
</evidence>
<keyword evidence="2" id="KW-1185">Reference proteome</keyword>
<dbReference type="AlphaFoldDB" id="A0A9F7TIL5"/>
<organism evidence="2 3">
    <name type="scientific">Ictalurus punctatus</name>
    <name type="common">Channel catfish</name>
    <name type="synonym">Silurus punctatus</name>
    <dbReference type="NCBI Taxonomy" id="7998"/>
    <lineage>
        <taxon>Eukaryota</taxon>
        <taxon>Metazoa</taxon>
        <taxon>Chordata</taxon>
        <taxon>Craniata</taxon>
        <taxon>Vertebrata</taxon>
        <taxon>Euteleostomi</taxon>
        <taxon>Actinopterygii</taxon>
        <taxon>Neopterygii</taxon>
        <taxon>Teleostei</taxon>
        <taxon>Ostariophysi</taxon>
        <taxon>Siluriformes</taxon>
        <taxon>Ictaluridae</taxon>
        <taxon>Ictalurus</taxon>
    </lineage>
</organism>
<proteinExistence type="predicted"/>
<feature type="region of interest" description="Disordered" evidence="1">
    <location>
        <begin position="95"/>
        <end position="118"/>
    </location>
</feature>
<name>A0A9F7TIL5_ICTPU</name>
<reference evidence="3" key="1">
    <citation type="submission" date="2025-08" db="UniProtKB">
        <authorList>
            <consortium name="RefSeq"/>
        </authorList>
    </citation>
    <scope>IDENTIFICATION</scope>
    <source>
        <tissue evidence="3">Blood</tissue>
    </source>
</reference>
<protein>
    <submittedName>
        <fullName evidence="3">ATP-dependent RNA helicase TDRD9-like</fullName>
    </submittedName>
</protein>
<dbReference type="KEGG" id="ipu:128628716"/>
<dbReference type="GeneID" id="128628716"/>
<accession>A0A9F7TIL5</accession>
<gene>
    <name evidence="3" type="primary">LOC128628716</name>
</gene>